<protein>
    <submittedName>
        <fullName evidence="1">Uncharacterized protein</fullName>
    </submittedName>
</protein>
<reference evidence="1 2" key="1">
    <citation type="submission" date="2019-03" db="EMBL/GenBank/DDBJ databases">
        <title>Deep-cultivation of Planctomycetes and their phenomic and genomic characterization uncovers novel biology.</title>
        <authorList>
            <person name="Wiegand S."/>
            <person name="Jogler M."/>
            <person name="Boedeker C."/>
            <person name="Pinto D."/>
            <person name="Vollmers J."/>
            <person name="Rivas-Marin E."/>
            <person name="Kohn T."/>
            <person name="Peeters S.H."/>
            <person name="Heuer A."/>
            <person name="Rast P."/>
            <person name="Oberbeckmann S."/>
            <person name="Bunk B."/>
            <person name="Jeske O."/>
            <person name="Meyerdierks A."/>
            <person name="Storesund J.E."/>
            <person name="Kallscheuer N."/>
            <person name="Luecker S."/>
            <person name="Lage O.M."/>
            <person name="Pohl T."/>
            <person name="Merkel B.J."/>
            <person name="Hornburger P."/>
            <person name="Mueller R.-W."/>
            <person name="Bruemmer F."/>
            <person name="Labrenz M."/>
            <person name="Spormann A.M."/>
            <person name="Op den Camp H."/>
            <person name="Overmann J."/>
            <person name="Amann R."/>
            <person name="Jetten M.S.M."/>
            <person name="Mascher T."/>
            <person name="Medema M.H."/>
            <person name="Devos D.P."/>
            <person name="Kaster A.-K."/>
            <person name="Ovreas L."/>
            <person name="Rohde M."/>
            <person name="Galperin M.Y."/>
            <person name="Jogler C."/>
        </authorList>
    </citation>
    <scope>NUCLEOTIDE SEQUENCE [LARGE SCALE GENOMIC DNA]</scope>
    <source>
        <strain evidence="1 2">V144</strain>
    </source>
</reference>
<sequence length="156" mass="16968">MAMSKTRRAFVAGLLASLGIASIVFALWCAKDREAKDRYTRFYDRVLHQQTNDSGLPIVKVLSADRGEPVSNVIIGMTLIGPDGGDGGFQCPVTDEAGVAHNHLHLAPGRYQYQLMPDPKSRFVQTNWIRGQPCVVVSNDGTTSIPSLRLEVDNGG</sequence>
<proteinExistence type="predicted"/>
<dbReference type="AlphaFoldDB" id="A0A517W1V9"/>
<evidence type="ECO:0000313" key="1">
    <source>
        <dbReference type="EMBL" id="QDT99216.1"/>
    </source>
</evidence>
<dbReference type="KEGG" id="gaw:V144x_47270"/>
<dbReference type="RefSeq" id="WP_144988516.1">
    <property type="nucleotide sequence ID" value="NZ_CP037920.1"/>
</dbReference>
<organism evidence="1 2">
    <name type="scientific">Gimesia aquarii</name>
    <dbReference type="NCBI Taxonomy" id="2527964"/>
    <lineage>
        <taxon>Bacteria</taxon>
        <taxon>Pseudomonadati</taxon>
        <taxon>Planctomycetota</taxon>
        <taxon>Planctomycetia</taxon>
        <taxon>Planctomycetales</taxon>
        <taxon>Planctomycetaceae</taxon>
        <taxon>Gimesia</taxon>
    </lineage>
</organism>
<dbReference type="Proteomes" id="UP000318704">
    <property type="component" value="Chromosome"/>
</dbReference>
<dbReference type="EMBL" id="CP037920">
    <property type="protein sequence ID" value="QDT99216.1"/>
    <property type="molecule type" value="Genomic_DNA"/>
</dbReference>
<evidence type="ECO:0000313" key="2">
    <source>
        <dbReference type="Proteomes" id="UP000318704"/>
    </source>
</evidence>
<accession>A0A517W1V9</accession>
<name>A0A517W1V9_9PLAN</name>
<gene>
    <name evidence="1" type="ORF">V144x_47270</name>
</gene>